<organism evidence="2 3">
    <name type="scientific">Clathrospora elynae</name>
    <dbReference type="NCBI Taxonomy" id="706981"/>
    <lineage>
        <taxon>Eukaryota</taxon>
        <taxon>Fungi</taxon>
        <taxon>Dikarya</taxon>
        <taxon>Ascomycota</taxon>
        <taxon>Pezizomycotina</taxon>
        <taxon>Dothideomycetes</taxon>
        <taxon>Pleosporomycetidae</taxon>
        <taxon>Pleosporales</taxon>
        <taxon>Diademaceae</taxon>
        <taxon>Clathrospora</taxon>
    </lineage>
</organism>
<dbReference type="EMBL" id="ML976087">
    <property type="protein sequence ID" value="KAF1939149.1"/>
    <property type="molecule type" value="Genomic_DNA"/>
</dbReference>
<feature type="compositionally biased region" description="Acidic residues" evidence="1">
    <location>
        <begin position="39"/>
        <end position="49"/>
    </location>
</feature>
<evidence type="ECO:0000313" key="3">
    <source>
        <dbReference type="Proteomes" id="UP000800038"/>
    </source>
</evidence>
<keyword evidence="3" id="KW-1185">Reference proteome</keyword>
<sequence length="579" mass="64559">MRTTSPDAPSLNPSQTSANSGPSRRVVSNGEQVVLNSDSDTDSLPDLDFGEATIKPKRSTTATTTTCLKRTPEEEHYGIRQPIKKRRTNFDALVATAQKNMEAERRIREQKAELDKPLDKSLEEATTVNITINEETLGQFLQDHDDDPEKARRLFQAMQRTNATQMETTFHIFQDTSDSMPVPTNFPINSLPKHRWVANFEDSTSRDQAFLTGFAHQIFRLKELPGELASWMIEQICYSRNETLNVKYLDILESHHEHLQSTSKKLLPPSLKSVAKLLERAAPWLRAKARSHALYILCHVCLDDRVNADANVLGIIQDAIEAVICNFADNHRLSSGVGSPPSKQHFQSLIASQLSETIPQLLANITDPLLQRNLICAFPARSPLTAYLQRHLALSFLVHPTTIDVPLADPKLPGIIHMHLNNSPAFRIIKGTDYDRLTARLTLLDIAVGPGPLTVPYQPLLNPATSQAGFSPITAPFPGSSDVRSFNKEVDALAQHVKILSNSISEAGAVVDLRILDVKDTMERLCSRLEHAVRIGGKKVHNVFGDDEVQKQFKVSKFFKKAEIPVRSPGIFDDEEDDN</sequence>
<accession>A0A6A5SID7</accession>
<feature type="compositionally biased region" description="Polar residues" evidence="1">
    <location>
        <begin position="1"/>
        <end position="22"/>
    </location>
</feature>
<proteinExistence type="predicted"/>
<evidence type="ECO:0000256" key="1">
    <source>
        <dbReference type="SAM" id="MobiDB-lite"/>
    </source>
</evidence>
<feature type="region of interest" description="Disordered" evidence="1">
    <location>
        <begin position="1"/>
        <end position="64"/>
    </location>
</feature>
<name>A0A6A5SID7_9PLEO</name>
<reference evidence="2" key="1">
    <citation type="journal article" date="2020" name="Stud. Mycol.">
        <title>101 Dothideomycetes genomes: a test case for predicting lifestyles and emergence of pathogens.</title>
        <authorList>
            <person name="Haridas S."/>
            <person name="Albert R."/>
            <person name="Binder M."/>
            <person name="Bloem J."/>
            <person name="Labutti K."/>
            <person name="Salamov A."/>
            <person name="Andreopoulos B."/>
            <person name="Baker S."/>
            <person name="Barry K."/>
            <person name="Bills G."/>
            <person name="Bluhm B."/>
            <person name="Cannon C."/>
            <person name="Castanera R."/>
            <person name="Culley D."/>
            <person name="Daum C."/>
            <person name="Ezra D."/>
            <person name="Gonzalez J."/>
            <person name="Henrissat B."/>
            <person name="Kuo A."/>
            <person name="Liang C."/>
            <person name="Lipzen A."/>
            <person name="Lutzoni F."/>
            <person name="Magnuson J."/>
            <person name="Mondo S."/>
            <person name="Nolan M."/>
            <person name="Ohm R."/>
            <person name="Pangilinan J."/>
            <person name="Park H.-J."/>
            <person name="Ramirez L."/>
            <person name="Alfaro M."/>
            <person name="Sun H."/>
            <person name="Tritt A."/>
            <person name="Yoshinaga Y."/>
            <person name="Zwiers L.-H."/>
            <person name="Turgeon B."/>
            <person name="Goodwin S."/>
            <person name="Spatafora J."/>
            <person name="Crous P."/>
            <person name="Grigoriev I."/>
        </authorList>
    </citation>
    <scope>NUCLEOTIDE SEQUENCE</scope>
    <source>
        <strain evidence="2">CBS 161.51</strain>
    </source>
</reference>
<dbReference type="Proteomes" id="UP000800038">
    <property type="component" value="Unassembled WGS sequence"/>
</dbReference>
<dbReference type="OrthoDB" id="5350396at2759"/>
<protein>
    <submittedName>
        <fullName evidence="2">Uncharacterized protein</fullName>
    </submittedName>
</protein>
<dbReference type="AlphaFoldDB" id="A0A6A5SID7"/>
<gene>
    <name evidence="2" type="ORF">EJ02DRAFT_265217</name>
</gene>
<evidence type="ECO:0000313" key="2">
    <source>
        <dbReference type="EMBL" id="KAF1939149.1"/>
    </source>
</evidence>